<dbReference type="Gene3D" id="3.30.200.20">
    <property type="entry name" value="Phosphorylase Kinase, domain 1"/>
    <property type="match status" value="1"/>
</dbReference>
<name>A0A7S2PE27_9DINO</name>
<accession>A0A7S2PE27</accession>
<dbReference type="PANTHER" id="PTHR24349">
    <property type="entry name" value="SERINE/THREONINE-PROTEIN KINASE"/>
    <property type="match status" value="1"/>
</dbReference>
<keyword evidence="4" id="KW-0418">Kinase</keyword>
<evidence type="ECO:0000256" key="1">
    <source>
        <dbReference type="ARBA" id="ARBA00022527"/>
    </source>
</evidence>
<dbReference type="SUPFAM" id="SSF56112">
    <property type="entry name" value="Protein kinase-like (PK-like)"/>
    <property type="match status" value="1"/>
</dbReference>
<feature type="domain" description="Protein kinase" evidence="7">
    <location>
        <begin position="127"/>
        <end position="406"/>
    </location>
</feature>
<feature type="region of interest" description="Disordered" evidence="6">
    <location>
        <begin position="73"/>
        <end position="127"/>
    </location>
</feature>
<dbReference type="InterPro" id="IPR000719">
    <property type="entry name" value="Prot_kinase_dom"/>
</dbReference>
<keyword evidence="3" id="KW-0547">Nucleotide-binding</keyword>
<protein>
    <recommendedName>
        <fullName evidence="7">Protein kinase domain-containing protein</fullName>
    </recommendedName>
</protein>
<gene>
    <name evidence="8" type="ORF">BRAN1462_LOCUS35603</name>
</gene>
<evidence type="ECO:0000256" key="2">
    <source>
        <dbReference type="ARBA" id="ARBA00022679"/>
    </source>
</evidence>
<dbReference type="GO" id="GO:0004674">
    <property type="term" value="F:protein serine/threonine kinase activity"/>
    <property type="evidence" value="ECO:0007669"/>
    <property type="project" value="UniProtKB-KW"/>
</dbReference>
<dbReference type="AlphaFoldDB" id="A0A7S2PE27"/>
<keyword evidence="2" id="KW-0808">Transferase</keyword>
<dbReference type="Gene3D" id="1.10.510.10">
    <property type="entry name" value="Transferase(Phosphotransferase) domain 1"/>
    <property type="match status" value="1"/>
</dbReference>
<keyword evidence="5" id="KW-0067">ATP-binding</keyword>
<proteinExistence type="predicted"/>
<dbReference type="GO" id="GO:0005524">
    <property type="term" value="F:ATP binding"/>
    <property type="evidence" value="ECO:0007669"/>
    <property type="project" value="UniProtKB-KW"/>
</dbReference>
<evidence type="ECO:0000256" key="5">
    <source>
        <dbReference type="ARBA" id="ARBA00022840"/>
    </source>
</evidence>
<organism evidence="8">
    <name type="scientific">Zooxanthella nutricula</name>
    <dbReference type="NCBI Taxonomy" id="1333877"/>
    <lineage>
        <taxon>Eukaryota</taxon>
        <taxon>Sar</taxon>
        <taxon>Alveolata</taxon>
        <taxon>Dinophyceae</taxon>
        <taxon>Peridiniales</taxon>
        <taxon>Peridiniales incertae sedis</taxon>
        <taxon>Zooxanthella</taxon>
    </lineage>
</organism>
<dbReference type="InterPro" id="IPR050205">
    <property type="entry name" value="CDPK_Ser/Thr_kinases"/>
</dbReference>
<reference evidence="8" key="1">
    <citation type="submission" date="2021-01" db="EMBL/GenBank/DDBJ databases">
        <authorList>
            <person name="Corre E."/>
            <person name="Pelletier E."/>
            <person name="Niang G."/>
            <person name="Scheremetjew M."/>
            <person name="Finn R."/>
            <person name="Kale V."/>
            <person name="Holt S."/>
            <person name="Cochrane G."/>
            <person name="Meng A."/>
            <person name="Brown T."/>
            <person name="Cohen L."/>
        </authorList>
    </citation>
    <scope>NUCLEOTIDE SEQUENCE</scope>
    <source>
        <strain evidence="8">RCC3387</strain>
    </source>
</reference>
<dbReference type="PROSITE" id="PS50011">
    <property type="entry name" value="PROTEIN_KINASE_DOM"/>
    <property type="match status" value="1"/>
</dbReference>
<feature type="compositionally biased region" description="Polar residues" evidence="6">
    <location>
        <begin position="102"/>
        <end position="124"/>
    </location>
</feature>
<evidence type="ECO:0000313" key="8">
    <source>
        <dbReference type="EMBL" id="CAD9594268.1"/>
    </source>
</evidence>
<evidence type="ECO:0000259" key="7">
    <source>
        <dbReference type="PROSITE" id="PS50011"/>
    </source>
</evidence>
<evidence type="ECO:0000256" key="4">
    <source>
        <dbReference type="ARBA" id="ARBA00022777"/>
    </source>
</evidence>
<sequence length="612" mass="69307">MTDARVRFIVDWVLRCLADHTIRGLPEYFERQFLHGLGHDDTSIGESGLLLSGAVAHGLFGNIWLHARESRAPPRADSASSGPDTSRLLSARGGKGARSRRQSMAGSRRQSNVLASPRMSSVHVSASPRMSVVNSGLLGSRKYSIAGGPLDVLRMQHVVISVSKVWCRLPPELLSARIQHMISMEPIPFVLPLRDAFEDSEHVHLVYDGLSAQAVCLTDKVFDDMHLSEEDADEHGFCEKTVQQIVWKLLKSLEQAHSRGMVHGSLRMGCCYFNDPEDLDSLQILEFGLAALFDCPTAVPPAMILSPLEADRTDPVPAYRRDFQCLAEMAFLMLGGQPICSLNSSKEELAKRFRRGAVNFSDKSYAHTTEDAKDFVVDVLRPACFRKNTKLQPCYEVSVYMSHRWFYARRDNPDQLTLLYDVIVMRKYDTWRNTLRLRCNFMKILADHMPLKSIGHLCEDLAKLSATISEEPGAVSWTMVVNHILKTCPILHLLQKVNKAFGENEEMPVINIRDTRQAIEAWRRKRVREIVWQVFNRSKAYNGEMQADACWEGFHNGVLHVWSRPLRVVDIVFPPGGEESDARQRELQAFLKSRKRVRFLELLSKTDAARPI</sequence>
<dbReference type="EMBL" id="HBGW01056063">
    <property type="protein sequence ID" value="CAD9594268.1"/>
    <property type="molecule type" value="Transcribed_RNA"/>
</dbReference>
<keyword evidence="1" id="KW-0723">Serine/threonine-protein kinase</keyword>
<evidence type="ECO:0000256" key="6">
    <source>
        <dbReference type="SAM" id="MobiDB-lite"/>
    </source>
</evidence>
<evidence type="ECO:0000256" key="3">
    <source>
        <dbReference type="ARBA" id="ARBA00022741"/>
    </source>
</evidence>
<dbReference type="InterPro" id="IPR011009">
    <property type="entry name" value="Kinase-like_dom_sf"/>
</dbReference>